<gene>
    <name evidence="2" type="ORF">KCG48_06595</name>
</gene>
<name>A0A941CQN4_9CLOT</name>
<dbReference type="GO" id="GO:0002161">
    <property type="term" value="F:aminoacyl-tRNA deacylase activity"/>
    <property type="evidence" value="ECO:0007669"/>
    <property type="project" value="InterPro"/>
</dbReference>
<dbReference type="PANTHER" id="PTHR30411:SF1">
    <property type="entry name" value="CYTOPLASMIC PROTEIN"/>
    <property type="match status" value="1"/>
</dbReference>
<dbReference type="CDD" id="cd04333">
    <property type="entry name" value="ProX_deacylase"/>
    <property type="match status" value="1"/>
</dbReference>
<organism evidence="2 3">
    <name type="scientific">Proteiniclasticum sediminis</name>
    <dbReference type="NCBI Taxonomy" id="2804028"/>
    <lineage>
        <taxon>Bacteria</taxon>
        <taxon>Bacillati</taxon>
        <taxon>Bacillota</taxon>
        <taxon>Clostridia</taxon>
        <taxon>Eubacteriales</taxon>
        <taxon>Clostridiaceae</taxon>
        <taxon>Proteiniclasticum</taxon>
    </lineage>
</organism>
<accession>A0A941CQN4</accession>
<dbReference type="AlphaFoldDB" id="A0A941CQN4"/>
<dbReference type="EMBL" id="JAGSCS010000006">
    <property type="protein sequence ID" value="MBR0576008.1"/>
    <property type="molecule type" value="Genomic_DNA"/>
</dbReference>
<proteinExistence type="predicted"/>
<sequence length="170" mass="18341">MGIAEVRAFFAQRGMEDQVLEFPVSSATVNLAAEALGVAPARIAKSLSFKAEEGCILVVAAGDARVDNPAFRSQFQTKARMLSPEEVLGKTGHAVGGVCPFALQRGVKVYLDVSLKRFDRVYPACGSANSAIALTPQELYRISDAEDWVDVCKGWRQEEESGEGMKGERA</sequence>
<dbReference type="Pfam" id="PF04073">
    <property type="entry name" value="tRNA_edit"/>
    <property type="match status" value="1"/>
</dbReference>
<keyword evidence="3" id="KW-1185">Reference proteome</keyword>
<protein>
    <submittedName>
        <fullName evidence="2">YbaK/EbsC family protein</fullName>
    </submittedName>
</protein>
<feature type="domain" description="YbaK/aminoacyl-tRNA synthetase-associated" evidence="1">
    <location>
        <begin position="27"/>
        <end position="141"/>
    </location>
</feature>
<dbReference type="RefSeq" id="WP_211800740.1">
    <property type="nucleotide sequence ID" value="NZ_JAGSCS010000006.1"/>
</dbReference>
<evidence type="ECO:0000259" key="1">
    <source>
        <dbReference type="Pfam" id="PF04073"/>
    </source>
</evidence>
<dbReference type="Proteomes" id="UP000675379">
    <property type="component" value="Unassembled WGS sequence"/>
</dbReference>
<dbReference type="InterPro" id="IPR007214">
    <property type="entry name" value="YbaK/aa-tRNA-synth-assoc-dom"/>
</dbReference>
<dbReference type="PANTHER" id="PTHR30411">
    <property type="entry name" value="CYTOPLASMIC PROTEIN"/>
    <property type="match status" value="1"/>
</dbReference>
<reference evidence="2" key="1">
    <citation type="submission" date="2021-04" db="EMBL/GenBank/DDBJ databases">
        <title>Proteiniclasticum sedimins sp. nov., an obligate anaerobic bacterium isolated from anaerobic sludge.</title>
        <authorList>
            <person name="Liu J."/>
        </authorList>
    </citation>
    <scope>NUCLEOTIDE SEQUENCE</scope>
    <source>
        <strain evidence="2">BAD-10</strain>
    </source>
</reference>
<evidence type="ECO:0000313" key="3">
    <source>
        <dbReference type="Proteomes" id="UP000675379"/>
    </source>
</evidence>
<dbReference type="InterPro" id="IPR036754">
    <property type="entry name" value="YbaK/aa-tRNA-synt-asso_dom_sf"/>
</dbReference>
<evidence type="ECO:0000313" key="2">
    <source>
        <dbReference type="EMBL" id="MBR0576008.1"/>
    </source>
</evidence>
<dbReference type="Gene3D" id="3.90.960.10">
    <property type="entry name" value="YbaK/aminoacyl-tRNA synthetase-associated domain"/>
    <property type="match status" value="1"/>
</dbReference>
<comment type="caution">
    <text evidence="2">The sequence shown here is derived from an EMBL/GenBank/DDBJ whole genome shotgun (WGS) entry which is preliminary data.</text>
</comment>
<dbReference type="SUPFAM" id="SSF55826">
    <property type="entry name" value="YbaK/ProRS associated domain"/>
    <property type="match status" value="1"/>
</dbReference>